<evidence type="ECO:0000256" key="1">
    <source>
        <dbReference type="SAM" id="MobiDB-lite"/>
    </source>
</evidence>
<proteinExistence type="predicted"/>
<comment type="caution">
    <text evidence="2">The sequence shown here is derived from an EMBL/GenBank/DDBJ whole genome shotgun (WGS) entry which is preliminary data.</text>
</comment>
<name>A0AAD7BV10_MYCRO</name>
<accession>A0AAD7BV10</accession>
<feature type="compositionally biased region" description="Pro residues" evidence="1">
    <location>
        <begin position="76"/>
        <end position="86"/>
    </location>
</feature>
<gene>
    <name evidence="2" type="ORF">B0H17DRAFT_1339896</name>
</gene>
<dbReference type="Proteomes" id="UP001221757">
    <property type="component" value="Unassembled WGS sequence"/>
</dbReference>
<organism evidence="2 3">
    <name type="scientific">Mycena rosella</name>
    <name type="common">Pink bonnet</name>
    <name type="synonym">Agaricus rosellus</name>
    <dbReference type="NCBI Taxonomy" id="1033263"/>
    <lineage>
        <taxon>Eukaryota</taxon>
        <taxon>Fungi</taxon>
        <taxon>Dikarya</taxon>
        <taxon>Basidiomycota</taxon>
        <taxon>Agaricomycotina</taxon>
        <taxon>Agaricomycetes</taxon>
        <taxon>Agaricomycetidae</taxon>
        <taxon>Agaricales</taxon>
        <taxon>Marasmiineae</taxon>
        <taxon>Mycenaceae</taxon>
        <taxon>Mycena</taxon>
    </lineage>
</organism>
<protein>
    <submittedName>
        <fullName evidence="2">Uncharacterized protein</fullName>
    </submittedName>
</protein>
<feature type="region of interest" description="Disordered" evidence="1">
    <location>
        <begin position="62"/>
        <end position="111"/>
    </location>
</feature>
<feature type="region of interest" description="Disordered" evidence="1">
    <location>
        <begin position="130"/>
        <end position="211"/>
    </location>
</feature>
<keyword evidence="3" id="KW-1185">Reference proteome</keyword>
<dbReference type="AlphaFoldDB" id="A0AAD7BV10"/>
<evidence type="ECO:0000313" key="3">
    <source>
        <dbReference type="Proteomes" id="UP001221757"/>
    </source>
</evidence>
<sequence length="263" mass="28561">RACSPSVRRRAIRLILSTPPRNLSPRPFVRTWSPWSNASCTPPRPLRTYAHVRAPIRPLAARTRAESRSHAGHQPRPLPRPLPPPASRSSLRSPEHHPSRTGAPSSSHVHPRAPQLFCLPLVAALHGEDAAHHRPGPGARSPAPRPCTSASPSRPQPTFPVRPRALPAAASRERCGVHAHTRTSRSRADPRLSARAAPRRRRAPQPRVRPVSSCAPIVRAHHQPTSPVRSCAFAHPVVAASSGARLVVCGGRRDRVVCAARRA</sequence>
<reference evidence="2" key="1">
    <citation type="submission" date="2023-03" db="EMBL/GenBank/DDBJ databases">
        <title>Massive genome expansion in bonnet fungi (Mycena s.s.) driven by repeated elements and novel gene families across ecological guilds.</title>
        <authorList>
            <consortium name="Lawrence Berkeley National Laboratory"/>
            <person name="Harder C.B."/>
            <person name="Miyauchi S."/>
            <person name="Viragh M."/>
            <person name="Kuo A."/>
            <person name="Thoen E."/>
            <person name="Andreopoulos B."/>
            <person name="Lu D."/>
            <person name="Skrede I."/>
            <person name="Drula E."/>
            <person name="Henrissat B."/>
            <person name="Morin E."/>
            <person name="Kohler A."/>
            <person name="Barry K."/>
            <person name="LaButti K."/>
            <person name="Morin E."/>
            <person name="Salamov A."/>
            <person name="Lipzen A."/>
            <person name="Mereny Z."/>
            <person name="Hegedus B."/>
            <person name="Baldrian P."/>
            <person name="Stursova M."/>
            <person name="Weitz H."/>
            <person name="Taylor A."/>
            <person name="Grigoriev I.V."/>
            <person name="Nagy L.G."/>
            <person name="Martin F."/>
            <person name="Kauserud H."/>
        </authorList>
    </citation>
    <scope>NUCLEOTIDE SEQUENCE</scope>
    <source>
        <strain evidence="2">CBHHK067</strain>
    </source>
</reference>
<feature type="non-terminal residue" evidence="2">
    <location>
        <position position="1"/>
    </location>
</feature>
<dbReference type="EMBL" id="JARKIE010000517">
    <property type="protein sequence ID" value="KAJ7631490.1"/>
    <property type="molecule type" value="Genomic_DNA"/>
</dbReference>
<evidence type="ECO:0000313" key="2">
    <source>
        <dbReference type="EMBL" id="KAJ7631490.1"/>
    </source>
</evidence>